<evidence type="ECO:0000313" key="8">
    <source>
        <dbReference type="Proteomes" id="UP000278807"/>
    </source>
</evidence>
<dbReference type="AlphaFoldDB" id="A0A0R3TU46"/>
<sequence>MDLVGQIDPHRPYHEIVHYLDRFFIFLFIAASYTPWLSLREFEMNIGQVTLKIIWSTALCGAIYQYHWRKKYALLSLILYLTVALLPAVSLVFMKDHSGIGDILLGGLMYIIGTYFYTMDGKIPLAHAIWHWFVTLAVFIHFYAAERHLFSH</sequence>
<evidence type="ECO:0000313" key="9">
    <source>
        <dbReference type="WBParaSite" id="HNAJ_0001126201-mRNA-1"/>
    </source>
</evidence>
<dbReference type="EMBL" id="UZAE01013461">
    <property type="protein sequence ID" value="VDO09951.1"/>
    <property type="molecule type" value="Genomic_DNA"/>
</dbReference>
<comment type="subcellular location">
    <subcellularLocation>
        <location evidence="1">Membrane</location>
        <topology evidence="1">Multi-pass membrane protein</topology>
    </subcellularLocation>
</comment>
<evidence type="ECO:0000256" key="5">
    <source>
        <dbReference type="ARBA" id="ARBA00023136"/>
    </source>
</evidence>
<dbReference type="PANTHER" id="PTHR20855">
    <property type="entry name" value="ADIPOR/PROGESTIN RECEPTOR-RELATED"/>
    <property type="match status" value="1"/>
</dbReference>
<feature type="transmembrane region" description="Helical" evidence="6">
    <location>
        <begin position="16"/>
        <end position="37"/>
    </location>
</feature>
<reference evidence="9" key="1">
    <citation type="submission" date="2017-02" db="UniProtKB">
        <authorList>
            <consortium name="WormBaseParasite"/>
        </authorList>
    </citation>
    <scope>IDENTIFICATION</scope>
</reference>
<comment type="similarity">
    <text evidence="2">Belongs to the ADIPOR family.</text>
</comment>
<dbReference type="Pfam" id="PF03006">
    <property type="entry name" value="HlyIII"/>
    <property type="match status" value="1"/>
</dbReference>
<keyword evidence="4 6" id="KW-1133">Transmembrane helix</keyword>
<dbReference type="STRING" id="102285.A0A0R3TU46"/>
<feature type="transmembrane region" description="Helical" evidence="6">
    <location>
        <begin position="129"/>
        <end position="145"/>
    </location>
</feature>
<organism evidence="9">
    <name type="scientific">Rodentolepis nana</name>
    <name type="common">Dwarf tapeworm</name>
    <name type="synonym">Hymenolepis nana</name>
    <dbReference type="NCBI Taxonomy" id="102285"/>
    <lineage>
        <taxon>Eukaryota</taxon>
        <taxon>Metazoa</taxon>
        <taxon>Spiralia</taxon>
        <taxon>Lophotrochozoa</taxon>
        <taxon>Platyhelminthes</taxon>
        <taxon>Cestoda</taxon>
        <taxon>Eucestoda</taxon>
        <taxon>Cyclophyllidea</taxon>
        <taxon>Hymenolepididae</taxon>
        <taxon>Rodentolepis</taxon>
    </lineage>
</organism>
<dbReference type="OrthoDB" id="186812at2759"/>
<evidence type="ECO:0000256" key="1">
    <source>
        <dbReference type="ARBA" id="ARBA00004141"/>
    </source>
</evidence>
<gene>
    <name evidence="7" type="ORF">HNAJ_LOCUS11252</name>
</gene>
<keyword evidence="3 6" id="KW-0812">Transmembrane</keyword>
<dbReference type="InterPro" id="IPR004254">
    <property type="entry name" value="AdipoR/HlyIII-related"/>
</dbReference>
<feature type="transmembrane region" description="Helical" evidence="6">
    <location>
        <begin position="100"/>
        <end position="117"/>
    </location>
</feature>
<dbReference type="WBParaSite" id="HNAJ_0001126201-mRNA-1">
    <property type="protein sequence ID" value="HNAJ_0001126201-mRNA-1"/>
    <property type="gene ID" value="HNAJ_0001126201"/>
</dbReference>
<accession>A0A0R3TU46</accession>
<evidence type="ECO:0000256" key="4">
    <source>
        <dbReference type="ARBA" id="ARBA00022989"/>
    </source>
</evidence>
<evidence type="ECO:0000256" key="3">
    <source>
        <dbReference type="ARBA" id="ARBA00022692"/>
    </source>
</evidence>
<name>A0A0R3TU46_RODNA</name>
<proteinExistence type="inferred from homology"/>
<keyword evidence="8" id="KW-1185">Reference proteome</keyword>
<dbReference type="GO" id="GO:0016020">
    <property type="term" value="C:membrane"/>
    <property type="evidence" value="ECO:0007669"/>
    <property type="project" value="UniProtKB-SubCell"/>
</dbReference>
<dbReference type="Proteomes" id="UP000278807">
    <property type="component" value="Unassembled WGS sequence"/>
</dbReference>
<protein>
    <submittedName>
        <fullName evidence="9">Monocyte to macrophage differentiation factor</fullName>
    </submittedName>
</protein>
<evidence type="ECO:0000313" key="7">
    <source>
        <dbReference type="EMBL" id="VDO09951.1"/>
    </source>
</evidence>
<keyword evidence="5 6" id="KW-0472">Membrane</keyword>
<dbReference type="PANTHER" id="PTHR20855:SF3">
    <property type="entry name" value="LD03007P"/>
    <property type="match status" value="1"/>
</dbReference>
<feature type="transmembrane region" description="Helical" evidence="6">
    <location>
        <begin position="72"/>
        <end position="93"/>
    </location>
</feature>
<reference evidence="7 8" key="2">
    <citation type="submission" date="2018-11" db="EMBL/GenBank/DDBJ databases">
        <authorList>
            <consortium name="Pathogen Informatics"/>
        </authorList>
    </citation>
    <scope>NUCLEOTIDE SEQUENCE [LARGE SCALE GENOMIC DNA]</scope>
</reference>
<evidence type="ECO:0000256" key="6">
    <source>
        <dbReference type="SAM" id="Phobius"/>
    </source>
</evidence>
<evidence type="ECO:0000256" key="2">
    <source>
        <dbReference type="ARBA" id="ARBA00007018"/>
    </source>
</evidence>